<accession>A0A9W9I1W6</accession>
<dbReference type="InterPro" id="IPR036770">
    <property type="entry name" value="Ankyrin_rpt-contain_sf"/>
</dbReference>
<dbReference type="PROSITE" id="PS50088">
    <property type="entry name" value="ANK_REPEAT"/>
    <property type="match status" value="1"/>
</dbReference>
<evidence type="ECO:0008006" key="4">
    <source>
        <dbReference type="Google" id="ProtNLM"/>
    </source>
</evidence>
<keyword evidence="1" id="KW-0040">ANK repeat</keyword>
<name>A0A9W9I1W6_9EURO</name>
<evidence type="ECO:0000313" key="3">
    <source>
        <dbReference type="Proteomes" id="UP001146351"/>
    </source>
</evidence>
<dbReference type="OrthoDB" id="4199987at2759"/>
<dbReference type="PANTHER" id="PTHR46224">
    <property type="entry name" value="ANKYRIN REPEAT FAMILY PROTEIN"/>
    <property type="match status" value="1"/>
</dbReference>
<dbReference type="EMBL" id="JAPQKO010000005">
    <property type="protein sequence ID" value="KAJ5161826.1"/>
    <property type="molecule type" value="Genomic_DNA"/>
</dbReference>
<proteinExistence type="predicted"/>
<reference evidence="2" key="2">
    <citation type="journal article" date="2023" name="IMA Fungus">
        <title>Comparative genomic study of the Penicillium genus elucidates a diverse pangenome and 15 lateral gene transfer events.</title>
        <authorList>
            <person name="Petersen C."/>
            <person name="Sorensen T."/>
            <person name="Nielsen M.R."/>
            <person name="Sondergaard T.E."/>
            <person name="Sorensen J.L."/>
            <person name="Fitzpatrick D.A."/>
            <person name="Frisvad J.C."/>
            <person name="Nielsen K.L."/>
        </authorList>
    </citation>
    <scope>NUCLEOTIDE SEQUENCE</scope>
    <source>
        <strain evidence="2">IBT 21917</strain>
    </source>
</reference>
<gene>
    <name evidence="2" type="ORF">N7492_007218</name>
</gene>
<evidence type="ECO:0000256" key="1">
    <source>
        <dbReference type="PROSITE-ProRule" id="PRU00023"/>
    </source>
</evidence>
<dbReference type="Gene3D" id="1.25.40.20">
    <property type="entry name" value="Ankyrin repeat-containing domain"/>
    <property type="match status" value="1"/>
</dbReference>
<dbReference type="InterPro" id="IPR002110">
    <property type="entry name" value="Ankyrin_rpt"/>
</dbReference>
<dbReference type="InterPro" id="IPR051616">
    <property type="entry name" value="Cul2-RING_E3_ligase_SR"/>
</dbReference>
<comment type="caution">
    <text evidence="2">The sequence shown here is derived from an EMBL/GenBank/DDBJ whole genome shotgun (WGS) entry which is preliminary data.</text>
</comment>
<sequence>MHQQCILLHHVKINPDATFRSARWGKRPIQIACEQKCLKLVDVLLEAGVDVSEDDILASALEGDCSIENNAQLLKILLNAGANPNARFSKPTRSPLSTAAAKADAVAVSILLDAGASVNPVFGEPPLASALTSSVSNCEILFCVVLSLLKAGADVHATLRDMDYDDAFSDEDCSSDDDYSTMLEIAADYKRSLDIIKILIEYKASITPGFVMTVFDSEYLEQVRFCLDQGAQIPKYLSSTTAEIA</sequence>
<organism evidence="2 3">
    <name type="scientific">Penicillium capsulatum</name>
    <dbReference type="NCBI Taxonomy" id="69766"/>
    <lineage>
        <taxon>Eukaryota</taxon>
        <taxon>Fungi</taxon>
        <taxon>Dikarya</taxon>
        <taxon>Ascomycota</taxon>
        <taxon>Pezizomycotina</taxon>
        <taxon>Eurotiomycetes</taxon>
        <taxon>Eurotiomycetidae</taxon>
        <taxon>Eurotiales</taxon>
        <taxon>Aspergillaceae</taxon>
        <taxon>Penicillium</taxon>
    </lineage>
</organism>
<evidence type="ECO:0000313" key="2">
    <source>
        <dbReference type="EMBL" id="KAJ5161826.1"/>
    </source>
</evidence>
<dbReference type="AlphaFoldDB" id="A0A9W9I1W6"/>
<dbReference type="Proteomes" id="UP001146351">
    <property type="component" value="Unassembled WGS sequence"/>
</dbReference>
<protein>
    <recommendedName>
        <fullName evidence="4">Ankyrin</fullName>
    </recommendedName>
</protein>
<dbReference type="PANTHER" id="PTHR46224:SF64">
    <property type="entry name" value="IQ MOTIF AND ANKYRIN REPEAT DOMAIN-CONTAINING PROTEIN 1"/>
    <property type="match status" value="1"/>
</dbReference>
<keyword evidence="3" id="KW-1185">Reference proteome</keyword>
<dbReference type="SMART" id="SM00248">
    <property type="entry name" value="ANK"/>
    <property type="match status" value="4"/>
</dbReference>
<dbReference type="SUPFAM" id="SSF48403">
    <property type="entry name" value="Ankyrin repeat"/>
    <property type="match status" value="1"/>
</dbReference>
<feature type="repeat" description="ANK" evidence="1">
    <location>
        <begin position="24"/>
        <end position="56"/>
    </location>
</feature>
<reference evidence="2" key="1">
    <citation type="submission" date="2022-11" db="EMBL/GenBank/DDBJ databases">
        <authorList>
            <person name="Petersen C."/>
        </authorList>
    </citation>
    <scope>NUCLEOTIDE SEQUENCE</scope>
    <source>
        <strain evidence="2">IBT 21917</strain>
    </source>
</reference>